<dbReference type="Proteomes" id="UP000030185">
    <property type="component" value="Unassembled WGS sequence"/>
</dbReference>
<dbReference type="PANTHER" id="PTHR35794">
    <property type="entry name" value="CELL DIVISION PROTEIN DIVIVA"/>
    <property type="match status" value="1"/>
</dbReference>
<keyword evidence="4 9" id="KW-0132">Cell division</keyword>
<dbReference type="NCBIfam" id="TIGR03544">
    <property type="entry name" value="DivI1A_domain"/>
    <property type="match status" value="1"/>
</dbReference>
<dbReference type="Gene3D" id="6.10.250.660">
    <property type="match status" value="1"/>
</dbReference>
<evidence type="ECO:0000256" key="8">
    <source>
        <dbReference type="SAM" id="MobiDB-lite"/>
    </source>
</evidence>
<feature type="region of interest" description="Disordered" evidence="8">
    <location>
        <begin position="189"/>
        <end position="237"/>
    </location>
</feature>
<evidence type="ECO:0000313" key="9">
    <source>
        <dbReference type="EMBL" id="GAL82802.1"/>
    </source>
</evidence>
<evidence type="ECO:0000256" key="7">
    <source>
        <dbReference type="SAM" id="Coils"/>
    </source>
</evidence>
<organism evidence="9 10">
    <name type="scientific">Sporocytophaga myxococcoides</name>
    <dbReference type="NCBI Taxonomy" id="153721"/>
    <lineage>
        <taxon>Bacteria</taxon>
        <taxon>Pseudomonadati</taxon>
        <taxon>Bacteroidota</taxon>
        <taxon>Cytophagia</taxon>
        <taxon>Cytophagales</taxon>
        <taxon>Cytophagaceae</taxon>
        <taxon>Sporocytophaga</taxon>
    </lineage>
</organism>
<comment type="caution">
    <text evidence="9">The sequence shown here is derived from an EMBL/GenBank/DDBJ whole genome shotgun (WGS) entry which is preliminary data.</text>
</comment>
<dbReference type="STRING" id="153721.MYP_28"/>
<evidence type="ECO:0000256" key="5">
    <source>
        <dbReference type="ARBA" id="ARBA00023054"/>
    </source>
</evidence>
<gene>
    <name evidence="9" type="ORF">MYP_28</name>
</gene>
<keyword evidence="5 7" id="KW-0175">Coiled coil</keyword>
<dbReference type="RefSeq" id="WP_045456860.1">
    <property type="nucleotide sequence ID" value="NZ_BBLT01000001.1"/>
</dbReference>
<protein>
    <submittedName>
        <fullName evidence="9">Cell division initiation protein DivIVA</fullName>
    </submittedName>
</protein>
<keyword evidence="3" id="KW-0963">Cytoplasm</keyword>
<dbReference type="GO" id="GO:0005737">
    <property type="term" value="C:cytoplasm"/>
    <property type="evidence" value="ECO:0007669"/>
    <property type="project" value="UniProtKB-SubCell"/>
</dbReference>
<dbReference type="eggNOG" id="COG3599">
    <property type="taxonomic scope" value="Bacteria"/>
</dbReference>
<dbReference type="EMBL" id="BBLT01000001">
    <property type="protein sequence ID" value="GAL82802.1"/>
    <property type="molecule type" value="Genomic_DNA"/>
</dbReference>
<evidence type="ECO:0000256" key="2">
    <source>
        <dbReference type="ARBA" id="ARBA00009008"/>
    </source>
</evidence>
<keyword evidence="6" id="KW-0131">Cell cycle</keyword>
<evidence type="ECO:0000256" key="6">
    <source>
        <dbReference type="ARBA" id="ARBA00023306"/>
    </source>
</evidence>
<dbReference type="InterPro" id="IPR007793">
    <property type="entry name" value="DivIVA_fam"/>
</dbReference>
<evidence type="ECO:0000256" key="1">
    <source>
        <dbReference type="ARBA" id="ARBA00004496"/>
    </source>
</evidence>
<keyword evidence="10" id="KW-1185">Reference proteome</keyword>
<evidence type="ECO:0000256" key="3">
    <source>
        <dbReference type="ARBA" id="ARBA00022490"/>
    </source>
</evidence>
<accession>A0A098L8P4</accession>
<dbReference type="GO" id="GO:0051301">
    <property type="term" value="P:cell division"/>
    <property type="evidence" value="ECO:0007669"/>
    <property type="project" value="UniProtKB-KW"/>
</dbReference>
<proteinExistence type="inferred from homology"/>
<dbReference type="AlphaFoldDB" id="A0A098L8P4"/>
<dbReference type="Pfam" id="PF05103">
    <property type="entry name" value="DivIVA"/>
    <property type="match status" value="1"/>
</dbReference>
<reference evidence="9 10" key="1">
    <citation type="submission" date="2014-09" db="EMBL/GenBank/DDBJ databases">
        <title>Sporocytophaga myxococcoides PG-01 genome sequencing.</title>
        <authorList>
            <person name="Liu L."/>
            <person name="Gao P.J."/>
            <person name="Chen G.J."/>
            <person name="Wang L.S."/>
        </authorList>
    </citation>
    <scope>NUCLEOTIDE SEQUENCE [LARGE SCALE GENOMIC DNA]</scope>
    <source>
        <strain evidence="9 10">PG-01</strain>
    </source>
</reference>
<name>A0A098L8P4_9BACT</name>
<feature type="compositionally biased region" description="Basic and acidic residues" evidence="8">
    <location>
        <begin position="189"/>
        <end position="205"/>
    </location>
</feature>
<evidence type="ECO:0000256" key="4">
    <source>
        <dbReference type="ARBA" id="ARBA00022618"/>
    </source>
</evidence>
<dbReference type="InterPro" id="IPR019933">
    <property type="entry name" value="DivIVA_domain"/>
</dbReference>
<evidence type="ECO:0000313" key="10">
    <source>
        <dbReference type="Proteomes" id="UP000030185"/>
    </source>
</evidence>
<dbReference type="OrthoDB" id="9815492at2"/>
<feature type="coiled-coil region" evidence="7">
    <location>
        <begin position="29"/>
        <end position="146"/>
    </location>
</feature>
<dbReference type="PANTHER" id="PTHR35794:SF2">
    <property type="entry name" value="CELL DIVISION PROTEIN DIVIVA"/>
    <property type="match status" value="1"/>
</dbReference>
<comment type="subcellular location">
    <subcellularLocation>
        <location evidence="1">Cytoplasm</location>
    </subcellularLocation>
</comment>
<sequence length="237" mass="27257">MKITPIEIRQKEFEKAFRGYEKEEVDAFLLSLSQEWERLLEENKELKRRLDTSEKEVSRLREVEHSLFRTLKTAEDTGAHMIDAANKTAELHLREAQMKAEALLNDASFKAKSILEDAEEKAKDIMDSLQDEVKAIEREYNYIADQRDNLHSELKSLVNDTIEKVSRAMAKSGSQERLDAKLKEFRGLGFEKKKSEQKPLPEIKPMENPVNKTEDPKPASNAPEQGKKSDGSFFDSL</sequence>
<comment type="similarity">
    <text evidence="2">Belongs to the DivIVA family.</text>
</comment>